<sequence>MGNESPISPSGGWSIRPRTSVGTITISKRNVILSLFDLKIGNGPLAIECHIHLHVLHVGEYTGIINSQQFLGSQHFLDRPSDGQEGE</sequence>
<dbReference type="EMBL" id="GEDG01014398">
    <property type="protein sequence ID" value="JAP24427.1"/>
    <property type="molecule type" value="Transcribed_RNA"/>
</dbReference>
<accession>A0A0V0HY36</accession>
<evidence type="ECO:0000313" key="1">
    <source>
        <dbReference type="EMBL" id="JAP24427.1"/>
    </source>
</evidence>
<protein>
    <submittedName>
        <fullName evidence="1">Putative ovule protein</fullName>
    </submittedName>
</protein>
<name>A0A0V0HY36_SOLCH</name>
<proteinExistence type="predicted"/>
<dbReference type="AlphaFoldDB" id="A0A0V0HY36"/>
<reference evidence="1" key="1">
    <citation type="submission" date="2015-12" db="EMBL/GenBank/DDBJ databases">
        <title>Gene expression during late stages of embryo sac development: a critical building block for successful pollen-pistil interactions.</title>
        <authorList>
            <person name="Liu Y."/>
            <person name="Joly V."/>
            <person name="Sabar M."/>
            <person name="Matton D.P."/>
        </authorList>
    </citation>
    <scope>NUCLEOTIDE SEQUENCE</scope>
</reference>
<organism evidence="1">
    <name type="scientific">Solanum chacoense</name>
    <name type="common">Chaco potato</name>
    <dbReference type="NCBI Taxonomy" id="4108"/>
    <lineage>
        <taxon>Eukaryota</taxon>
        <taxon>Viridiplantae</taxon>
        <taxon>Streptophyta</taxon>
        <taxon>Embryophyta</taxon>
        <taxon>Tracheophyta</taxon>
        <taxon>Spermatophyta</taxon>
        <taxon>Magnoliopsida</taxon>
        <taxon>eudicotyledons</taxon>
        <taxon>Gunneridae</taxon>
        <taxon>Pentapetalae</taxon>
        <taxon>asterids</taxon>
        <taxon>lamiids</taxon>
        <taxon>Solanales</taxon>
        <taxon>Solanaceae</taxon>
        <taxon>Solanoideae</taxon>
        <taxon>Solaneae</taxon>
        <taxon>Solanum</taxon>
    </lineage>
</organism>